<feature type="compositionally biased region" description="Polar residues" evidence="1">
    <location>
        <begin position="101"/>
        <end position="111"/>
    </location>
</feature>
<feature type="region of interest" description="Disordered" evidence="1">
    <location>
        <begin position="74"/>
        <end position="111"/>
    </location>
</feature>
<dbReference type="AlphaFoldDB" id="A0AAV4GY88"/>
<evidence type="ECO:0000256" key="1">
    <source>
        <dbReference type="SAM" id="MobiDB-lite"/>
    </source>
</evidence>
<protein>
    <submittedName>
        <fullName evidence="2">Uncharacterized protein</fullName>
    </submittedName>
</protein>
<dbReference type="EMBL" id="BMAT01008681">
    <property type="protein sequence ID" value="GFR90697.1"/>
    <property type="molecule type" value="Genomic_DNA"/>
</dbReference>
<sequence>MERYRETPDGSWERQRDIAKVGGWALIVSNHDSRHSVQRLLACLGPLVWRGLVGERGRGCRASAAGQKTVTPADWRDSLMTPPLLPASPNQGEHSVHVHTPTHSNLALSLG</sequence>
<dbReference type="Proteomes" id="UP000762676">
    <property type="component" value="Unassembled WGS sequence"/>
</dbReference>
<comment type="caution">
    <text evidence="2">The sequence shown here is derived from an EMBL/GenBank/DDBJ whole genome shotgun (WGS) entry which is preliminary data.</text>
</comment>
<reference evidence="2 3" key="1">
    <citation type="journal article" date="2021" name="Elife">
        <title>Chloroplast acquisition without the gene transfer in kleptoplastic sea slugs, Plakobranchus ocellatus.</title>
        <authorList>
            <person name="Maeda T."/>
            <person name="Takahashi S."/>
            <person name="Yoshida T."/>
            <person name="Shimamura S."/>
            <person name="Takaki Y."/>
            <person name="Nagai Y."/>
            <person name="Toyoda A."/>
            <person name="Suzuki Y."/>
            <person name="Arimoto A."/>
            <person name="Ishii H."/>
            <person name="Satoh N."/>
            <person name="Nishiyama T."/>
            <person name="Hasebe M."/>
            <person name="Maruyama T."/>
            <person name="Minagawa J."/>
            <person name="Obokata J."/>
            <person name="Shigenobu S."/>
        </authorList>
    </citation>
    <scope>NUCLEOTIDE SEQUENCE [LARGE SCALE GENOMIC DNA]</scope>
</reference>
<organism evidence="2 3">
    <name type="scientific">Elysia marginata</name>
    <dbReference type="NCBI Taxonomy" id="1093978"/>
    <lineage>
        <taxon>Eukaryota</taxon>
        <taxon>Metazoa</taxon>
        <taxon>Spiralia</taxon>
        <taxon>Lophotrochozoa</taxon>
        <taxon>Mollusca</taxon>
        <taxon>Gastropoda</taxon>
        <taxon>Heterobranchia</taxon>
        <taxon>Euthyneura</taxon>
        <taxon>Panpulmonata</taxon>
        <taxon>Sacoglossa</taxon>
        <taxon>Placobranchoidea</taxon>
        <taxon>Plakobranchidae</taxon>
        <taxon>Elysia</taxon>
    </lineage>
</organism>
<evidence type="ECO:0000313" key="3">
    <source>
        <dbReference type="Proteomes" id="UP000762676"/>
    </source>
</evidence>
<keyword evidence="3" id="KW-1185">Reference proteome</keyword>
<accession>A0AAV4GY88</accession>
<name>A0AAV4GY88_9GAST</name>
<gene>
    <name evidence="2" type="ORF">ElyMa_004310800</name>
</gene>
<evidence type="ECO:0000313" key="2">
    <source>
        <dbReference type="EMBL" id="GFR90697.1"/>
    </source>
</evidence>
<proteinExistence type="predicted"/>